<dbReference type="EMBL" id="BEGY01000107">
    <property type="protein sequence ID" value="GAX83781.1"/>
    <property type="molecule type" value="Genomic_DNA"/>
</dbReference>
<sequence>MYVSSFRVSSSRRGSWNYRQRRTTVALNANAAEKLSDNSTNQIPVPSSASQQTAQSAAAIQAAYKDGMRRQHVELLLPLIGATDLDDWPGGIRQQFKAAQPLVEYILRTVKQSEGLQGPLATAIWDQGDAVAAWTNTRLAAVLFPTAATMDKLKALVKKDGGPELLIVINPQWETKGLMFGQSDFGFGPWRAESEALVASLEPSYQFKQLRVYGDDVRLLKAHPGLWQVHVLGREGKSELIGVQDMKPTYQQVEALLRARPSSRMNMGLFDRLKDEYQWNQDSLKGPPT</sequence>
<dbReference type="InterPro" id="IPR018962">
    <property type="entry name" value="DUF1995"/>
</dbReference>
<dbReference type="Pfam" id="PF09353">
    <property type="entry name" value="DUF1995"/>
    <property type="match status" value="1"/>
</dbReference>
<dbReference type="AlphaFoldDB" id="A0A250XL03"/>
<dbReference type="PANTHER" id="PTHR35509:SF4">
    <property type="entry name" value="DUF1995 DOMAIN-CONTAINING PROTEIN"/>
    <property type="match status" value="1"/>
</dbReference>
<dbReference type="OrthoDB" id="8026949at2759"/>
<evidence type="ECO:0000259" key="1">
    <source>
        <dbReference type="Pfam" id="PF09353"/>
    </source>
</evidence>
<evidence type="ECO:0000313" key="3">
    <source>
        <dbReference type="Proteomes" id="UP000232323"/>
    </source>
</evidence>
<name>A0A250XL03_9CHLO</name>
<feature type="domain" description="DUF1995" evidence="1">
    <location>
        <begin position="46"/>
        <end position="254"/>
    </location>
</feature>
<organism evidence="2 3">
    <name type="scientific">Chlamydomonas eustigma</name>
    <dbReference type="NCBI Taxonomy" id="1157962"/>
    <lineage>
        <taxon>Eukaryota</taxon>
        <taxon>Viridiplantae</taxon>
        <taxon>Chlorophyta</taxon>
        <taxon>core chlorophytes</taxon>
        <taxon>Chlorophyceae</taxon>
        <taxon>CS clade</taxon>
        <taxon>Chlamydomonadales</taxon>
        <taxon>Chlamydomonadaceae</taxon>
        <taxon>Chlamydomonas</taxon>
    </lineage>
</organism>
<accession>A0A250XL03</accession>
<dbReference type="InterPro" id="IPR053021">
    <property type="entry name" value="Chloroplast_ADK"/>
</dbReference>
<comment type="caution">
    <text evidence="2">The sequence shown here is derived from an EMBL/GenBank/DDBJ whole genome shotgun (WGS) entry which is preliminary data.</text>
</comment>
<gene>
    <name evidence="2" type="ORF">CEUSTIGMA_g11206.t1</name>
</gene>
<dbReference type="PANTHER" id="PTHR35509">
    <property type="entry name" value="DOMAIN PROTEIN, PUTATIVE (DUF1995)-RELATED"/>
    <property type="match status" value="1"/>
</dbReference>
<proteinExistence type="predicted"/>
<reference evidence="2 3" key="1">
    <citation type="submission" date="2017-08" db="EMBL/GenBank/DDBJ databases">
        <title>Acidophilic green algal genome provides insights into adaptation to an acidic environment.</title>
        <authorList>
            <person name="Hirooka S."/>
            <person name="Hirose Y."/>
            <person name="Kanesaki Y."/>
            <person name="Higuchi S."/>
            <person name="Fujiwara T."/>
            <person name="Onuma R."/>
            <person name="Era A."/>
            <person name="Ohbayashi R."/>
            <person name="Uzuka A."/>
            <person name="Nozaki H."/>
            <person name="Yoshikawa H."/>
            <person name="Miyagishima S.Y."/>
        </authorList>
    </citation>
    <scope>NUCLEOTIDE SEQUENCE [LARGE SCALE GENOMIC DNA]</scope>
    <source>
        <strain evidence="2 3">NIES-2499</strain>
    </source>
</reference>
<keyword evidence="3" id="KW-1185">Reference proteome</keyword>
<evidence type="ECO:0000313" key="2">
    <source>
        <dbReference type="EMBL" id="GAX83781.1"/>
    </source>
</evidence>
<protein>
    <recommendedName>
        <fullName evidence="1">DUF1995 domain-containing protein</fullName>
    </recommendedName>
</protein>
<dbReference type="Proteomes" id="UP000232323">
    <property type="component" value="Unassembled WGS sequence"/>
</dbReference>